<dbReference type="NCBIfam" id="TIGR01643">
    <property type="entry name" value="YD_repeat_2x"/>
    <property type="match status" value="2"/>
</dbReference>
<evidence type="ECO:0000313" key="3">
    <source>
        <dbReference type="Proteomes" id="UP000478064"/>
    </source>
</evidence>
<protein>
    <recommendedName>
        <fullName evidence="4">Sugar-binding protein</fullName>
    </recommendedName>
</protein>
<feature type="compositionally biased region" description="Pro residues" evidence="1">
    <location>
        <begin position="1606"/>
        <end position="1617"/>
    </location>
</feature>
<dbReference type="Pfam" id="PF05593">
    <property type="entry name" value="RHS_repeat"/>
    <property type="match status" value="1"/>
</dbReference>
<comment type="caution">
    <text evidence="2">The sequence shown here is derived from an EMBL/GenBank/DDBJ whole genome shotgun (WGS) entry which is preliminary data.</text>
</comment>
<proteinExistence type="predicted"/>
<dbReference type="InterPro" id="IPR050708">
    <property type="entry name" value="T6SS_VgrG/RHS"/>
</dbReference>
<accession>A0A6L5HTR2</accession>
<feature type="region of interest" description="Disordered" evidence="1">
    <location>
        <begin position="1602"/>
        <end position="1655"/>
    </location>
</feature>
<dbReference type="InterPro" id="IPR031325">
    <property type="entry name" value="RHS_repeat"/>
</dbReference>
<feature type="compositionally biased region" description="Polar residues" evidence="1">
    <location>
        <begin position="1620"/>
        <end position="1639"/>
    </location>
</feature>
<dbReference type="PANTHER" id="PTHR32305:SF15">
    <property type="entry name" value="PROTEIN RHSA-RELATED"/>
    <property type="match status" value="1"/>
</dbReference>
<name>A0A6L5HTR2_9PSED</name>
<evidence type="ECO:0000313" key="2">
    <source>
        <dbReference type="EMBL" id="MQU06766.1"/>
    </source>
</evidence>
<dbReference type="Proteomes" id="UP000478064">
    <property type="component" value="Unassembled WGS sequence"/>
</dbReference>
<dbReference type="InterPro" id="IPR022385">
    <property type="entry name" value="Rhs_assc_core"/>
</dbReference>
<dbReference type="InterPro" id="IPR006530">
    <property type="entry name" value="YD"/>
</dbReference>
<organism evidence="2 3">
    <name type="scientific">Pseudomonas helleri</name>
    <dbReference type="NCBI Taxonomy" id="1608996"/>
    <lineage>
        <taxon>Bacteria</taxon>
        <taxon>Pseudomonadati</taxon>
        <taxon>Pseudomonadota</taxon>
        <taxon>Gammaproteobacteria</taxon>
        <taxon>Pseudomonadales</taxon>
        <taxon>Pseudomonadaceae</taxon>
        <taxon>Pseudomonas</taxon>
    </lineage>
</organism>
<reference evidence="2 3" key="1">
    <citation type="submission" date="2019-10" db="EMBL/GenBank/DDBJ databases">
        <title>Evaluation of single-gene subtyping targets for Pseudomonas.</title>
        <authorList>
            <person name="Reichler S.J."/>
            <person name="Orsi R.H."/>
            <person name="Wiedmann M."/>
            <person name="Martin N.H."/>
            <person name="Murphy S.I."/>
        </authorList>
    </citation>
    <scope>NUCLEOTIDE SEQUENCE [LARGE SCALE GENOMIC DNA]</scope>
    <source>
        <strain evidence="2 3">FSL R10-1637</strain>
    </source>
</reference>
<sequence length="1655" mass="185525">MASNLHSNAFNFLSFMSHQVDPRTGQYTASVNFPDINANNLCGPALPLNLNFNPLNTLDSGFGVGWSWQLSQYDPATEMLTLSTGEALRVSNWVDAKAEFNEQKLVTFNFYSEGTDTYRIEHKSGLSERLSLYGSLYLPKELYSAQGHKLIFSYTPITANTGVIYALEQVSDAQGTALVSISGLGSSELKILLYSGFNQDSNALSTYEWRSVPGSFETRVTLPTDDHAYWNFTFAKHRNLLCITEVLTPNGSHEFVRYEDGGHGHPAGDEFRIPRVTHHVIKPGAGQDDINYKYTYVLPQKNNQHNFLGYHAPGLVWGNTGYDNLYQVVADYKYGSIQSLLDGNTTVNSVVRTYNRFHLLSREEIQQSGHIQAVETTYHILENALFSAQPDFFQLPHTVTKSWYLTSDKNKIRTETVTTQYDTHGNETSKILADGTTLLSTYYAPTGEGIPTDDFYCPPDPELFVRSLKIKTTIPAPSSFGNAPTLQCQFRYGSLPSIIEGFANHQVLTTEKLFQVTVEQAANGQSKELFLPLQTIERTYYNTLGNLVSHGRLKRQTLTLETSSSFIDFEYGLLSLPETVPVLVTRKTLGSSLDSHYRTTEAHTSIITGQPVFEIQDNGSTVAYTYDSLGRLKSETTSPDTNASATRRYEYYLPTAQGLITEHIITDVMGLKARVKFDGLDRMISQELMDNTNSQNRDYRKTYEALYNNRGHLAQETYYDWIDETNSLALTSHFFYDHWNQLEATKKPDNILYYEVHDPIGLKNTEEQFEPTITRWRQVPSIVAVQHGLNVTRLSSLGKPLKVEMRDSQNAVISYYEYNYDGVGNCIKEVDEFGNTSQYAYDAWSRLVSNTLPDRTRVLHTYTPHSTEALPTRLEVIDGANIKRVIGEQTFDGLGRMTSSSVGSRVQTLSYTDGQMQVCKRETLKKKIISYAYDFNLTSSPRQMISQEGTATFEYHPSSALLTQVTTSEGVRKYVYNQSQQLLKDTWTDTNGTTLQTDYTSTLQGRQLSRTTVVNNISTTNTCDYYADGRLHQMTQGVLKAEYIYDTLGRVSCTTTTDTQSGAVLVTAIEYDQYDQETQRTIILNNQPPRVITQTWGISGLLETRVLEHDGYSLIAERFNYDTRGRLIEHQCQGATLPKDEYGQRIRSQLFFFDALDNITERFTTYDDDTTDDAIFSYQTDDPCQLLSVSHSHQRYIEAGRGLCVFTYDEDGHQRNDEFGNRLEYDSQGRLLNAGNDSSSHSLSHYRYDGHNQLIASTNRDQSECFRMYEGYELVGTLQDEIHTRYFRDADQTLGQQSDDPDQVLLYMCDANKTVIAQSQDQAVKSAVYNAYGDSGDWSLTGSLAFNGEMREQDTGWYLLGKGYRAYNPSLMRFHSPDSLSPFGAGGINPYVYCLGNPIKFSDPTGHYSYYDQSIDRANPVYKQAAPIQGFSLEQGLITAAMMAIGVGVTIATGGTAAPIFIGLSVDLFATSLGTWGLYTRGTLSKNLESSEMLIGFMPLPNSLGKKLVKNTLRGPDVLERAVEASARQRINLLKGRDNPMFIESNPAIKRANSPLQSSPSKRRKIDGAASPDTAPNPSYRAGPDITREMTTDTAIKNTSHQILTPPTPPIQPPSPSLPAITQQTVNASGPKQWPTVTPATRIRGTNGFGQRSDF</sequence>
<evidence type="ECO:0000256" key="1">
    <source>
        <dbReference type="SAM" id="MobiDB-lite"/>
    </source>
</evidence>
<gene>
    <name evidence="2" type="ORF">GHO27_13800</name>
</gene>
<evidence type="ECO:0008006" key="4">
    <source>
        <dbReference type="Google" id="ProtNLM"/>
    </source>
</evidence>
<dbReference type="PANTHER" id="PTHR32305">
    <property type="match status" value="1"/>
</dbReference>
<feature type="region of interest" description="Disordered" evidence="1">
    <location>
        <begin position="1544"/>
        <end position="1586"/>
    </location>
</feature>
<dbReference type="EMBL" id="WIVU01000025">
    <property type="protein sequence ID" value="MQU06766.1"/>
    <property type="molecule type" value="Genomic_DNA"/>
</dbReference>
<dbReference type="Gene3D" id="2.180.10.10">
    <property type="entry name" value="RHS repeat-associated core"/>
    <property type="match status" value="2"/>
</dbReference>
<dbReference type="NCBIfam" id="TIGR03696">
    <property type="entry name" value="Rhs_assc_core"/>
    <property type="match status" value="1"/>
</dbReference>
<dbReference type="RefSeq" id="WP_153374067.1">
    <property type="nucleotide sequence ID" value="NZ_WIVU01000025.1"/>
</dbReference>